<feature type="coiled-coil region" evidence="1">
    <location>
        <begin position="225"/>
        <end position="267"/>
    </location>
</feature>
<proteinExistence type="predicted"/>
<name>A0A1Y1S8I0_9MICR</name>
<evidence type="ECO:0000256" key="1">
    <source>
        <dbReference type="SAM" id="Coils"/>
    </source>
</evidence>
<protein>
    <submittedName>
        <fullName evidence="2">Uncharacterized protein</fullName>
    </submittedName>
</protein>
<dbReference type="AlphaFoldDB" id="A0A1Y1S8I0"/>
<comment type="caution">
    <text evidence="2">The sequence shown here is derived from an EMBL/GenBank/DDBJ whole genome shotgun (WGS) entry which is preliminary data.</text>
</comment>
<keyword evidence="1" id="KW-0175">Coiled coil</keyword>
<dbReference type="VEuPathDB" id="MicrosporidiaDB:ECANGB1_28"/>
<keyword evidence="3" id="KW-1185">Reference proteome</keyword>
<accession>A0A1Y1S8I0</accession>
<sequence length="468" mass="55138">MLFSPRVLQLLYQFKEGDDNLPGEDLLADLLDNKTTINMKLLYKVLYSFKKLNLRLTVDELNEAGIKLSKLKKNTSIVEQFANEMEENENFKQVSVIEGDREHRLYISSDEIEKLYIRKLEKLILVNFVRRKTKIDDKMVDVCYCKKSKTGNIAYKPTEFGYKNKVDFISKLPEENEVGGADLPNEQDINITESMIGKVASSNTTIKVMIKQKKQQIKLNTAEDRELIRKRKQEEKEELKRIKQEALEAKREQVRKMKEEREAKRREFYENKEKAKVEKKQNKSKSGIKLDSFIREIEKEESNTDESVVSVKFENKDYTPNNYTYVYNKNNLIKKTLRINNKAKNPITYQYIEFPYVDGKRRPLIKPRQENYRYFIRETAESINYSWVVDSTQRIPEVMDYDEESIISEESTTTIKTEEELSLGDEPNALFDDKMFVNDSNEAEEITAVVKNWNQPEFKSEVVKITKL</sequence>
<dbReference type="EMBL" id="LWDP01000010">
    <property type="protein sequence ID" value="ORD94725.1"/>
    <property type="molecule type" value="Genomic_DNA"/>
</dbReference>
<evidence type="ECO:0000313" key="2">
    <source>
        <dbReference type="EMBL" id="ORD94725.1"/>
    </source>
</evidence>
<gene>
    <name evidence="2" type="ORF">ECANGB1_28</name>
</gene>
<dbReference type="Proteomes" id="UP000192639">
    <property type="component" value="Unassembled WGS sequence"/>
</dbReference>
<evidence type="ECO:0000313" key="3">
    <source>
        <dbReference type="Proteomes" id="UP000192639"/>
    </source>
</evidence>
<reference evidence="2 3" key="1">
    <citation type="journal article" date="2017" name="Environ. Microbiol.">
        <title>Decay of the glycolytic pathway and adaptation to intranuclear parasitism within Enterocytozoonidae microsporidia.</title>
        <authorList>
            <person name="Wiredu Boakye D."/>
            <person name="Jaroenlak P."/>
            <person name="Prachumwat A."/>
            <person name="Williams T.A."/>
            <person name="Bateman K.S."/>
            <person name="Itsathitphaisarn O."/>
            <person name="Sritunyalucksana K."/>
            <person name="Paszkiewicz K.H."/>
            <person name="Moore K.A."/>
            <person name="Stentiford G.D."/>
            <person name="Williams B.A."/>
        </authorList>
    </citation>
    <scope>NUCLEOTIDE SEQUENCE [LARGE SCALE GENOMIC DNA]</scope>
    <source>
        <strain evidence="2 3">GB1</strain>
    </source>
</reference>
<organism evidence="2 3">
    <name type="scientific">Enterospora canceri</name>
    <dbReference type="NCBI Taxonomy" id="1081671"/>
    <lineage>
        <taxon>Eukaryota</taxon>
        <taxon>Fungi</taxon>
        <taxon>Fungi incertae sedis</taxon>
        <taxon>Microsporidia</taxon>
        <taxon>Enterocytozoonidae</taxon>
        <taxon>Enterospora</taxon>
    </lineage>
</organism>